<dbReference type="Proteomes" id="UP001317001">
    <property type="component" value="Chromosome"/>
</dbReference>
<sequence>MKNRLAVYFSLFGCITLSAQQTQQSSISSDIKEIQNQQMFTESMLLNSMYQTVGTQITQIGNNNIAQLETQQMQVNQTGDQQLLFYTETSKLQPSNMNIQMQGTNNYMEIYGNNSIMENMSVKVSGNDRSIIIRNYQ</sequence>
<organism evidence="1 2">
    <name type="scientific">Paenimyroides aestuarii</name>
    <dbReference type="NCBI Taxonomy" id="2968490"/>
    <lineage>
        <taxon>Bacteria</taxon>
        <taxon>Pseudomonadati</taxon>
        <taxon>Bacteroidota</taxon>
        <taxon>Flavobacteriia</taxon>
        <taxon>Flavobacteriales</taxon>
        <taxon>Flavobacteriaceae</taxon>
        <taxon>Paenimyroides</taxon>
    </lineage>
</organism>
<gene>
    <name evidence="1" type="ORF">NPX36_07415</name>
</gene>
<evidence type="ECO:0000313" key="2">
    <source>
        <dbReference type="Proteomes" id="UP001317001"/>
    </source>
</evidence>
<protein>
    <recommendedName>
        <fullName evidence="3">Curlin associated repeat-containing protein</fullName>
    </recommendedName>
</protein>
<evidence type="ECO:0008006" key="3">
    <source>
        <dbReference type="Google" id="ProtNLM"/>
    </source>
</evidence>
<name>A0ABY5NNR6_9FLAO</name>
<accession>A0ABY5NNR6</accession>
<dbReference type="RefSeq" id="WP_257498101.1">
    <property type="nucleotide sequence ID" value="NZ_CP102382.1"/>
</dbReference>
<proteinExistence type="predicted"/>
<dbReference type="EMBL" id="CP102382">
    <property type="protein sequence ID" value="UUV20196.1"/>
    <property type="molecule type" value="Genomic_DNA"/>
</dbReference>
<evidence type="ECO:0000313" key="1">
    <source>
        <dbReference type="EMBL" id="UUV20196.1"/>
    </source>
</evidence>
<keyword evidence="2" id="KW-1185">Reference proteome</keyword>
<reference evidence="1 2" key="1">
    <citation type="submission" date="2022-08" db="EMBL/GenBank/DDBJ databases">
        <title>Myroides zhujiangensis sp. nov., a novel bacterium isolated from sediment in the Pearl River Estuary.</title>
        <authorList>
            <person name="Cui L."/>
        </authorList>
    </citation>
    <scope>NUCLEOTIDE SEQUENCE [LARGE SCALE GENOMIC DNA]</scope>
    <source>
        <strain evidence="1 2">SCSIO 72103</strain>
    </source>
</reference>